<dbReference type="RefSeq" id="WP_089730564.1">
    <property type="nucleotide sequence ID" value="NZ_FNGI01000013.1"/>
</dbReference>
<dbReference type="AlphaFoldDB" id="A0A1G9QY08"/>
<reference evidence="1 2" key="1">
    <citation type="submission" date="2016-10" db="EMBL/GenBank/DDBJ databases">
        <authorList>
            <person name="de Groot N.N."/>
        </authorList>
    </citation>
    <scope>NUCLEOTIDE SEQUENCE [LARGE SCALE GENOMIC DNA]</scope>
    <source>
        <strain evidence="1 2">DSM 14789</strain>
    </source>
</reference>
<name>A0A1G9QY08_9GAMM</name>
<accession>A0A1G9QY08</accession>
<dbReference type="OrthoDB" id="9787219at2"/>
<evidence type="ECO:0000313" key="2">
    <source>
        <dbReference type="Proteomes" id="UP000198654"/>
    </source>
</evidence>
<keyword evidence="2" id="KW-1185">Reference proteome</keyword>
<dbReference type="Proteomes" id="UP000198654">
    <property type="component" value="Unassembled WGS sequence"/>
</dbReference>
<protein>
    <submittedName>
        <fullName evidence="1">Uncharacterized protein</fullName>
    </submittedName>
</protein>
<proteinExistence type="predicted"/>
<organism evidence="1 2">
    <name type="scientific">Modicisalibacter muralis</name>
    <dbReference type="NCBI Taxonomy" id="119000"/>
    <lineage>
        <taxon>Bacteria</taxon>
        <taxon>Pseudomonadati</taxon>
        <taxon>Pseudomonadota</taxon>
        <taxon>Gammaproteobacteria</taxon>
        <taxon>Oceanospirillales</taxon>
        <taxon>Halomonadaceae</taxon>
        <taxon>Modicisalibacter</taxon>
    </lineage>
</organism>
<dbReference type="EMBL" id="FNGI01000013">
    <property type="protein sequence ID" value="SDM15750.1"/>
    <property type="molecule type" value="Genomic_DNA"/>
</dbReference>
<sequence>MSKEGVNRSIRGVVLCQDFDILAHFGEGIMRHRPRLELLSPDEVSDPAAIEFALTFDPADDAFAPYPNLRFICSVSVAAHRLVSCPSLPADVPITRVVSKAQEQTMAGFVA</sequence>
<dbReference type="Gene3D" id="3.40.50.720">
    <property type="entry name" value="NAD(P)-binding Rossmann-like Domain"/>
    <property type="match status" value="1"/>
</dbReference>
<evidence type="ECO:0000313" key="1">
    <source>
        <dbReference type="EMBL" id="SDM15750.1"/>
    </source>
</evidence>
<dbReference type="STRING" id="119000.SAMN05661010_03503"/>
<gene>
    <name evidence="1" type="ORF">SAMN05661010_03503</name>
</gene>